<evidence type="ECO:0000256" key="1">
    <source>
        <dbReference type="SAM" id="MobiDB-lite"/>
    </source>
</evidence>
<feature type="region of interest" description="Disordered" evidence="1">
    <location>
        <begin position="386"/>
        <end position="410"/>
    </location>
</feature>
<feature type="compositionally biased region" description="Polar residues" evidence="1">
    <location>
        <begin position="278"/>
        <end position="296"/>
    </location>
</feature>
<reference evidence="2 3" key="1">
    <citation type="submission" date="2019-03" db="EMBL/GenBank/DDBJ databases">
        <title>Single cell metagenomics reveals metabolic interactions within the superorganism composed of flagellate Streblomastix strix and complex community of Bacteroidetes bacteria on its surface.</title>
        <authorList>
            <person name="Treitli S.C."/>
            <person name="Kolisko M."/>
            <person name="Husnik F."/>
            <person name="Keeling P."/>
            <person name="Hampl V."/>
        </authorList>
    </citation>
    <scope>NUCLEOTIDE SEQUENCE [LARGE SCALE GENOMIC DNA]</scope>
    <source>
        <strain evidence="2">ST1C</strain>
    </source>
</reference>
<evidence type="ECO:0000313" key="2">
    <source>
        <dbReference type="EMBL" id="KAA6357716.1"/>
    </source>
</evidence>
<protein>
    <submittedName>
        <fullName evidence="2">Uncharacterized protein</fullName>
    </submittedName>
</protein>
<name>A0A5J4TGV2_9EUKA</name>
<feature type="region of interest" description="Disordered" evidence="1">
    <location>
        <begin position="270"/>
        <end position="296"/>
    </location>
</feature>
<evidence type="ECO:0000313" key="3">
    <source>
        <dbReference type="Proteomes" id="UP000324800"/>
    </source>
</evidence>
<feature type="non-terminal residue" evidence="2">
    <location>
        <position position="1"/>
    </location>
</feature>
<sequence>TSMRLEPFPIRKKPFIMPSFQFTSPLNRERDGEVAGPGLSEIERRGRIQIPEYIPSGQSIRKSRQGIQIDDESTLSTKSKAETRVGHFGCTTGIALVDQPVGVNAVQFLFDFEHHRISMHSFIIAALPPSSSRIMPVIDENSVMKTLKGGHIKLINHIHSKDVNIVKDALAKNSEFLKDYYSSENLQQENDKDNNNNDNTTELYIPKSHNSIPLFYDNSDGKNIIQQKKEYKAATNQLYKSICKQQYNLDTLIITFPNKTIHKHQVIESALDDESSEEQNTILSESSTENEDNQNNMKITIDQQEISDNDNDEDDNLLIFSNKSSNMNSSLTANKPIPNFHPFLIITSIAIGFFTSHLTLLRFMFQIPFSEPPMSVLYVGRLEQDPKNIGDRSPKSPNEKDSQSIRKRQQHYDNRSVDKLFITAGRALIIIS</sequence>
<organism evidence="2 3">
    <name type="scientific">Streblomastix strix</name>
    <dbReference type="NCBI Taxonomy" id="222440"/>
    <lineage>
        <taxon>Eukaryota</taxon>
        <taxon>Metamonada</taxon>
        <taxon>Preaxostyla</taxon>
        <taxon>Oxymonadida</taxon>
        <taxon>Streblomastigidae</taxon>
        <taxon>Streblomastix</taxon>
    </lineage>
</organism>
<feature type="region of interest" description="Disordered" evidence="1">
    <location>
        <begin position="183"/>
        <end position="204"/>
    </location>
</feature>
<dbReference type="Proteomes" id="UP000324800">
    <property type="component" value="Unassembled WGS sequence"/>
</dbReference>
<comment type="caution">
    <text evidence="2">The sequence shown here is derived from an EMBL/GenBank/DDBJ whole genome shotgun (WGS) entry which is preliminary data.</text>
</comment>
<dbReference type="EMBL" id="SNRW01030966">
    <property type="protein sequence ID" value="KAA6357716.1"/>
    <property type="molecule type" value="Genomic_DNA"/>
</dbReference>
<accession>A0A5J4TGV2</accession>
<dbReference type="AlphaFoldDB" id="A0A5J4TGV2"/>
<proteinExistence type="predicted"/>
<feature type="non-terminal residue" evidence="2">
    <location>
        <position position="432"/>
    </location>
</feature>
<gene>
    <name evidence="2" type="ORF">EZS28_046757</name>
</gene>